<dbReference type="InterPro" id="IPR036852">
    <property type="entry name" value="Peptidase_S8/S53_dom_sf"/>
</dbReference>
<protein>
    <submittedName>
        <fullName evidence="8">Serine protease</fullName>
    </submittedName>
</protein>
<evidence type="ECO:0000313" key="8">
    <source>
        <dbReference type="EMBL" id="PTL37595.1"/>
    </source>
</evidence>
<feature type="active site" description="Charge relay system" evidence="5">
    <location>
        <position position="250"/>
    </location>
</feature>
<evidence type="ECO:0000256" key="4">
    <source>
        <dbReference type="ARBA" id="ARBA00022825"/>
    </source>
</evidence>
<organism evidence="8 9">
    <name type="scientific">Alkalicoccus saliphilus</name>
    <dbReference type="NCBI Taxonomy" id="200989"/>
    <lineage>
        <taxon>Bacteria</taxon>
        <taxon>Bacillati</taxon>
        <taxon>Bacillota</taxon>
        <taxon>Bacilli</taxon>
        <taxon>Bacillales</taxon>
        <taxon>Bacillaceae</taxon>
        <taxon>Alkalicoccus</taxon>
    </lineage>
</organism>
<sequence length="322" mass="34393">MEREVGLIPFKVEKRFRTYSQVPKGIEMVEAPVYWEKTKGAGQVIAVLDTGCQSDHPDLQNQIIGGKNFTRDYGGDENNFEDNNGHGTHVAGTIAAEENGNGVVGVAPEAKLLILKVLEGSGGGDMQGIIDAVNYAVSWRGENGERVRVMNLSLGGPQDIPELHEAVKNAVLEGVSVVCAAGNEGDGNLDTDEFAYPGAYNEVIQVGAVNFDGKLTKFTNTNDEIDLVAPGEYIQSTYLEGGYSELTGTSMAAPHVAGAVALVTNWAEEGFNRQISEAEMYAQIIRRTTPLGHPLTAEGNGLITLGLVERISSWSGEKPAVL</sequence>
<dbReference type="PANTHER" id="PTHR43399:SF4">
    <property type="entry name" value="CELL WALL-ASSOCIATED PROTEASE"/>
    <property type="match status" value="1"/>
</dbReference>
<dbReference type="PROSITE" id="PS51892">
    <property type="entry name" value="SUBTILASE"/>
    <property type="match status" value="1"/>
</dbReference>
<dbReference type="InterPro" id="IPR051048">
    <property type="entry name" value="Peptidase_S8/S53_subtilisin"/>
</dbReference>
<dbReference type="GO" id="GO:0006508">
    <property type="term" value="P:proteolysis"/>
    <property type="evidence" value="ECO:0007669"/>
    <property type="project" value="UniProtKB-KW"/>
</dbReference>
<evidence type="ECO:0000256" key="3">
    <source>
        <dbReference type="ARBA" id="ARBA00022801"/>
    </source>
</evidence>
<dbReference type="OrthoDB" id="9798386at2"/>
<evidence type="ECO:0000313" key="9">
    <source>
        <dbReference type="Proteomes" id="UP000240509"/>
    </source>
</evidence>
<evidence type="ECO:0000256" key="2">
    <source>
        <dbReference type="ARBA" id="ARBA00022670"/>
    </source>
</evidence>
<keyword evidence="4 5" id="KW-0720">Serine protease</keyword>
<dbReference type="Proteomes" id="UP000240509">
    <property type="component" value="Unassembled WGS sequence"/>
</dbReference>
<keyword evidence="2 5" id="KW-0645">Protease</keyword>
<accession>A0A2T4U2L2</accession>
<feature type="active site" description="Charge relay system" evidence="5">
    <location>
        <position position="49"/>
    </location>
</feature>
<dbReference type="Pfam" id="PF00082">
    <property type="entry name" value="Peptidase_S8"/>
    <property type="match status" value="1"/>
</dbReference>
<dbReference type="PROSITE" id="PS00137">
    <property type="entry name" value="SUBTILASE_HIS"/>
    <property type="match status" value="1"/>
</dbReference>
<dbReference type="CDD" id="cd07477">
    <property type="entry name" value="Peptidases_S8_Subtilisin_subset"/>
    <property type="match status" value="1"/>
</dbReference>
<feature type="active site" description="Charge relay system" evidence="5">
    <location>
        <position position="86"/>
    </location>
</feature>
<dbReference type="SUPFAM" id="SSF52743">
    <property type="entry name" value="Subtilisin-like"/>
    <property type="match status" value="1"/>
</dbReference>
<dbReference type="Gene3D" id="3.40.50.200">
    <property type="entry name" value="Peptidase S8/S53 domain"/>
    <property type="match status" value="1"/>
</dbReference>
<gene>
    <name evidence="8" type="ORF">C6Y45_15775</name>
</gene>
<evidence type="ECO:0000259" key="7">
    <source>
        <dbReference type="Pfam" id="PF00082"/>
    </source>
</evidence>
<dbReference type="PRINTS" id="PR00723">
    <property type="entry name" value="SUBTILISIN"/>
</dbReference>
<dbReference type="PROSITE" id="PS00136">
    <property type="entry name" value="SUBTILASE_ASP"/>
    <property type="match status" value="1"/>
</dbReference>
<dbReference type="InterPro" id="IPR022398">
    <property type="entry name" value="Peptidase_S8_His-AS"/>
</dbReference>
<evidence type="ECO:0000256" key="6">
    <source>
        <dbReference type="RuleBase" id="RU003355"/>
    </source>
</evidence>
<reference evidence="8 9" key="1">
    <citation type="submission" date="2018-03" db="EMBL/GenBank/DDBJ databases">
        <title>Alkalicoccus saliphilus sp. nov., isolated from a mineral pool.</title>
        <authorList>
            <person name="Zhao B."/>
        </authorList>
    </citation>
    <scope>NUCLEOTIDE SEQUENCE [LARGE SCALE GENOMIC DNA]</scope>
    <source>
        <strain evidence="8 9">6AG</strain>
    </source>
</reference>
<dbReference type="EMBL" id="PZJJ01000042">
    <property type="protein sequence ID" value="PTL37595.1"/>
    <property type="molecule type" value="Genomic_DNA"/>
</dbReference>
<dbReference type="InterPro" id="IPR015500">
    <property type="entry name" value="Peptidase_S8_subtilisin-rel"/>
</dbReference>
<dbReference type="InterPro" id="IPR023828">
    <property type="entry name" value="Peptidase_S8_Ser-AS"/>
</dbReference>
<dbReference type="RefSeq" id="WP_107586184.1">
    <property type="nucleotide sequence ID" value="NZ_PZJJ01000042.1"/>
</dbReference>
<name>A0A2T4U2L2_9BACI</name>
<proteinExistence type="inferred from homology"/>
<dbReference type="InterPro" id="IPR034202">
    <property type="entry name" value="Subtilisin_Carlsberg-like"/>
</dbReference>
<comment type="caution">
    <text evidence="8">The sequence shown here is derived from an EMBL/GenBank/DDBJ whole genome shotgun (WGS) entry which is preliminary data.</text>
</comment>
<comment type="similarity">
    <text evidence="1 5 6">Belongs to the peptidase S8 family.</text>
</comment>
<dbReference type="PANTHER" id="PTHR43399">
    <property type="entry name" value="SUBTILISIN-RELATED"/>
    <property type="match status" value="1"/>
</dbReference>
<keyword evidence="3 5" id="KW-0378">Hydrolase</keyword>
<dbReference type="InterPro" id="IPR000209">
    <property type="entry name" value="Peptidase_S8/S53_dom"/>
</dbReference>
<dbReference type="InterPro" id="IPR023827">
    <property type="entry name" value="Peptidase_S8_Asp-AS"/>
</dbReference>
<feature type="domain" description="Peptidase S8/S53" evidence="7">
    <location>
        <begin position="40"/>
        <end position="299"/>
    </location>
</feature>
<evidence type="ECO:0000256" key="1">
    <source>
        <dbReference type="ARBA" id="ARBA00011073"/>
    </source>
</evidence>
<evidence type="ECO:0000256" key="5">
    <source>
        <dbReference type="PROSITE-ProRule" id="PRU01240"/>
    </source>
</evidence>
<dbReference type="PROSITE" id="PS00138">
    <property type="entry name" value="SUBTILASE_SER"/>
    <property type="match status" value="1"/>
</dbReference>
<dbReference type="AlphaFoldDB" id="A0A2T4U2L2"/>
<dbReference type="GO" id="GO:0004252">
    <property type="term" value="F:serine-type endopeptidase activity"/>
    <property type="evidence" value="ECO:0007669"/>
    <property type="project" value="UniProtKB-UniRule"/>
</dbReference>
<keyword evidence="9" id="KW-1185">Reference proteome</keyword>